<sequence>MFLSTKKTTIKNKQKQQLLLKRQIIVQLNLTFSMRMEKSWAEPSSLAL</sequence>
<proteinExistence type="predicted"/>
<dbReference type="KEGG" id="esg:EsVE80_01280"/>
<dbReference type="EMBL" id="AP022822">
    <property type="protein sequence ID" value="BCA84605.1"/>
    <property type="molecule type" value="Genomic_DNA"/>
</dbReference>
<accession>A0A679IHA6</accession>
<gene>
    <name evidence="1" type="ORF">EsVE80_01280</name>
</gene>
<keyword evidence="2" id="KW-1185">Reference proteome</keyword>
<reference evidence="1 2" key="1">
    <citation type="submission" date="2020-02" db="EMBL/GenBank/DDBJ databases">
        <title>Characterization of vanA genotype vancomycin-resistant Enterococcus saigonensis VE80.</title>
        <authorList>
            <person name="Harada T."/>
            <person name="Motooka D."/>
            <person name="Nakamura S."/>
            <person name="Yamamoto Y."/>
            <person name="Kawahara R."/>
            <person name="Kawatsu K."/>
        </authorList>
    </citation>
    <scope>NUCLEOTIDE SEQUENCE [LARGE SCALE GENOMIC DNA]</scope>
    <source>
        <strain evidence="1 2">VE80</strain>
    </source>
</reference>
<dbReference type="Proteomes" id="UP000502998">
    <property type="component" value="Chromosome"/>
</dbReference>
<protein>
    <submittedName>
        <fullName evidence="1">Uncharacterized protein</fullName>
    </submittedName>
</protein>
<name>A0A679IHA6_9ENTE</name>
<organism evidence="1 2">
    <name type="scientific">Enterococcus saigonensis</name>
    <dbReference type="NCBI Taxonomy" id="1805431"/>
    <lineage>
        <taxon>Bacteria</taxon>
        <taxon>Bacillati</taxon>
        <taxon>Bacillota</taxon>
        <taxon>Bacilli</taxon>
        <taxon>Lactobacillales</taxon>
        <taxon>Enterococcaceae</taxon>
        <taxon>Enterococcus</taxon>
    </lineage>
</organism>
<evidence type="ECO:0000313" key="2">
    <source>
        <dbReference type="Proteomes" id="UP000502998"/>
    </source>
</evidence>
<evidence type="ECO:0000313" key="1">
    <source>
        <dbReference type="EMBL" id="BCA84605.1"/>
    </source>
</evidence>
<dbReference type="AlphaFoldDB" id="A0A679IHA6"/>